<organism evidence="1 2">
    <name type="scientific">Ixodes persulcatus</name>
    <name type="common">Taiga tick</name>
    <dbReference type="NCBI Taxonomy" id="34615"/>
    <lineage>
        <taxon>Eukaryota</taxon>
        <taxon>Metazoa</taxon>
        <taxon>Ecdysozoa</taxon>
        <taxon>Arthropoda</taxon>
        <taxon>Chelicerata</taxon>
        <taxon>Arachnida</taxon>
        <taxon>Acari</taxon>
        <taxon>Parasitiformes</taxon>
        <taxon>Ixodida</taxon>
        <taxon>Ixodoidea</taxon>
        <taxon>Ixodidae</taxon>
        <taxon>Ixodinae</taxon>
        <taxon>Ixodes</taxon>
    </lineage>
</organism>
<protein>
    <submittedName>
        <fullName evidence="1">Uncharacterized protein</fullName>
    </submittedName>
</protein>
<accession>A0AC60P3B6</accession>
<keyword evidence="2" id="KW-1185">Reference proteome</keyword>
<sequence>MAYASRLMHCVRFALMNLIELNQCLETKTPPGLSNIRSVRIMILSAVCPHYTHTSTHIQVPDLTSEELLATSEAITLPHQPTDDISGRTRAAETVYYNSPVSLCFGVIPLLGVHGSLRTDPAVAVLNIELRSGIDLVVQ</sequence>
<name>A0AC60P3B6_IXOPE</name>
<reference evidence="1 2" key="1">
    <citation type="journal article" date="2020" name="Cell">
        <title>Large-Scale Comparative Analyses of Tick Genomes Elucidate Their Genetic Diversity and Vector Capacities.</title>
        <authorList>
            <consortium name="Tick Genome and Microbiome Consortium (TIGMIC)"/>
            <person name="Jia N."/>
            <person name="Wang J."/>
            <person name="Shi W."/>
            <person name="Du L."/>
            <person name="Sun Y."/>
            <person name="Zhan W."/>
            <person name="Jiang J.F."/>
            <person name="Wang Q."/>
            <person name="Zhang B."/>
            <person name="Ji P."/>
            <person name="Bell-Sakyi L."/>
            <person name="Cui X.M."/>
            <person name="Yuan T.T."/>
            <person name="Jiang B.G."/>
            <person name="Yang W.F."/>
            <person name="Lam T.T."/>
            <person name="Chang Q.C."/>
            <person name="Ding S.J."/>
            <person name="Wang X.J."/>
            <person name="Zhu J.G."/>
            <person name="Ruan X.D."/>
            <person name="Zhao L."/>
            <person name="Wei J.T."/>
            <person name="Ye R.Z."/>
            <person name="Que T.C."/>
            <person name="Du C.H."/>
            <person name="Zhou Y.H."/>
            <person name="Cheng J.X."/>
            <person name="Dai P.F."/>
            <person name="Guo W.B."/>
            <person name="Han X.H."/>
            <person name="Huang E.J."/>
            <person name="Li L.F."/>
            <person name="Wei W."/>
            <person name="Gao Y.C."/>
            <person name="Liu J.Z."/>
            <person name="Shao H.Z."/>
            <person name="Wang X."/>
            <person name="Wang C.C."/>
            <person name="Yang T.C."/>
            <person name="Huo Q.B."/>
            <person name="Li W."/>
            <person name="Chen H.Y."/>
            <person name="Chen S.E."/>
            <person name="Zhou L.G."/>
            <person name="Ni X.B."/>
            <person name="Tian J.H."/>
            <person name="Sheng Y."/>
            <person name="Liu T."/>
            <person name="Pan Y.S."/>
            <person name="Xia L.Y."/>
            <person name="Li J."/>
            <person name="Zhao F."/>
            <person name="Cao W.C."/>
        </authorList>
    </citation>
    <scope>NUCLEOTIDE SEQUENCE [LARGE SCALE GENOMIC DNA]</scope>
    <source>
        <strain evidence="1">Iper-2018</strain>
    </source>
</reference>
<evidence type="ECO:0000313" key="1">
    <source>
        <dbReference type="EMBL" id="KAG0413855.1"/>
    </source>
</evidence>
<proteinExistence type="predicted"/>
<evidence type="ECO:0000313" key="2">
    <source>
        <dbReference type="Proteomes" id="UP000805193"/>
    </source>
</evidence>
<dbReference type="Proteomes" id="UP000805193">
    <property type="component" value="Unassembled WGS sequence"/>
</dbReference>
<comment type="caution">
    <text evidence="1">The sequence shown here is derived from an EMBL/GenBank/DDBJ whole genome shotgun (WGS) entry which is preliminary data.</text>
</comment>
<gene>
    <name evidence="1" type="ORF">HPB47_008997</name>
</gene>
<dbReference type="EMBL" id="JABSTQ010011228">
    <property type="protein sequence ID" value="KAG0413855.1"/>
    <property type="molecule type" value="Genomic_DNA"/>
</dbReference>